<evidence type="ECO:0000313" key="11">
    <source>
        <dbReference type="Proteomes" id="UP001172155"/>
    </source>
</evidence>
<dbReference type="InterPro" id="IPR036396">
    <property type="entry name" value="Cyt_P450_sf"/>
</dbReference>
<protein>
    <submittedName>
        <fullName evidence="10">Oxidoreductase-like protein</fullName>
    </submittedName>
</protein>
<dbReference type="InterPro" id="IPR002403">
    <property type="entry name" value="Cyt_P450_E_grp-IV"/>
</dbReference>
<evidence type="ECO:0000313" key="10">
    <source>
        <dbReference type="EMBL" id="KAK0746891.1"/>
    </source>
</evidence>
<dbReference type="GO" id="GO:0016705">
    <property type="term" value="F:oxidoreductase activity, acting on paired donors, with incorporation or reduction of molecular oxygen"/>
    <property type="evidence" value="ECO:0007669"/>
    <property type="project" value="InterPro"/>
</dbReference>
<keyword evidence="5" id="KW-0560">Oxidoreductase</keyword>
<dbReference type="SUPFAM" id="SSF48264">
    <property type="entry name" value="Cytochrome P450"/>
    <property type="match status" value="1"/>
</dbReference>
<dbReference type="CDD" id="cd12163">
    <property type="entry name" value="2-Hacid_dh_5"/>
    <property type="match status" value="1"/>
</dbReference>
<dbReference type="InterPro" id="IPR006140">
    <property type="entry name" value="D-isomer_DH_NAD-bd"/>
</dbReference>
<dbReference type="PANTHER" id="PTHR24287">
    <property type="entry name" value="P450, PUTATIVE (EUROFUNG)-RELATED"/>
    <property type="match status" value="1"/>
</dbReference>
<dbReference type="InterPro" id="IPR036291">
    <property type="entry name" value="NAD(P)-bd_dom_sf"/>
</dbReference>
<evidence type="ECO:0000256" key="5">
    <source>
        <dbReference type="ARBA" id="ARBA00023002"/>
    </source>
</evidence>
<dbReference type="Pfam" id="PF02826">
    <property type="entry name" value="2-Hacid_dh_C"/>
    <property type="match status" value="2"/>
</dbReference>
<comment type="similarity">
    <text evidence="2">Belongs to the cytochrome P450 family.</text>
</comment>
<dbReference type="Proteomes" id="UP001172155">
    <property type="component" value="Unassembled WGS sequence"/>
</dbReference>
<dbReference type="AlphaFoldDB" id="A0AA40EWN8"/>
<dbReference type="GO" id="GO:0051287">
    <property type="term" value="F:NAD binding"/>
    <property type="evidence" value="ECO:0007669"/>
    <property type="project" value="InterPro"/>
</dbReference>
<keyword evidence="11" id="KW-1185">Reference proteome</keyword>
<sequence>MARSGILGFGRLFDSLAASRAEAGPQHVIKTMDAEMGKHVHTCIVPISDYELVVTRDPANVQAILATRSADWDIGENRAESWRPLVGSGVFTSRADEWKHSRALVRPQFAKDQINDLDLLERHVQELFVQLDRHDSTLDSCEKGWTQAFDIQPLFYHMSLDVTTELIYGCSAHSLNPSKRIQLPAGLTQHEAPDCESIGTHMDGGKAWVEARGAMWKYRWLLPTRWFQTHCAAVHKYAQWFVDARLQLGGDYLAMLESKGCAPSHHRFVLLDDLAKTTQDPVQLRSQTLNILTAGRDTTAALISWIVYFLARRGNEGVFGKLRQQVVEQFGPDSAEAITFKALRDGVPYLTAVINETLRMAPVIPLNERVAVRDTVLPRGGGDGSQPMFVPEGRQVLIATYAMGMREDIWGDDAAQYRPERWGEKGGRRVGFEFVPFGGGARQCLGQQFARTMAAYVVVRMLQRYVKMESAEAADAPVRFHHTIENRSGSGVQGHKVLIIGPIHPDPSALDSLRTRFPDLEIVSHTEHFGRSEPPFLLEQWKDVTVAVTFMTLPPTQAEAPNLKYVQLMSAGANHILQDPFFKNSDAMFCTANGVHGPQISEWIIMTYLAFEHSLPHYFENQAKATWDRSRALSAFPEDAVSKTVGILGYGSIGRQTARLANAMGMKVHAYTLHPRPTPESRRDASWSPAGLGDPDGAFPDKWFSGGTPEDLHAFLRSGLDLLVVATPLTNGTQHLLAKREFEVLAEAGRGRTYVSNVARGPVISTDDVIDALEEGLIRGAALDVTDPEPLPDGHRLWGAKNVIITPHVSGASKAYGNRVLAVLGHNLERLVQGRGVANLVNKERGY</sequence>
<gene>
    <name evidence="10" type="ORF">B0T18DRAFT_438709</name>
</gene>
<dbReference type="GO" id="GO:0005506">
    <property type="term" value="F:iron ion binding"/>
    <property type="evidence" value="ECO:0007669"/>
    <property type="project" value="InterPro"/>
</dbReference>
<evidence type="ECO:0000256" key="7">
    <source>
        <dbReference type="ARBA" id="ARBA00023033"/>
    </source>
</evidence>
<dbReference type="GO" id="GO:0004497">
    <property type="term" value="F:monooxygenase activity"/>
    <property type="evidence" value="ECO:0007669"/>
    <property type="project" value="UniProtKB-KW"/>
</dbReference>
<dbReference type="PROSITE" id="PS00065">
    <property type="entry name" value="D_2_HYDROXYACID_DH_1"/>
    <property type="match status" value="1"/>
</dbReference>
<evidence type="ECO:0000256" key="6">
    <source>
        <dbReference type="ARBA" id="ARBA00023004"/>
    </source>
</evidence>
<feature type="domain" description="D-isomer specific 2-hydroxyacid dehydrogenase NAD-binding" evidence="9">
    <location>
        <begin position="711"/>
        <end position="810"/>
    </location>
</feature>
<feature type="domain" description="D-isomer specific 2-hydroxyacid dehydrogenase NAD-binding" evidence="9">
    <location>
        <begin position="607"/>
        <end position="679"/>
    </location>
</feature>
<dbReference type="PANTHER" id="PTHR24287:SF1">
    <property type="entry name" value="P450, PUTATIVE (EUROFUNG)-RELATED"/>
    <property type="match status" value="1"/>
</dbReference>
<organism evidence="10 11">
    <name type="scientific">Schizothecium vesticola</name>
    <dbReference type="NCBI Taxonomy" id="314040"/>
    <lineage>
        <taxon>Eukaryota</taxon>
        <taxon>Fungi</taxon>
        <taxon>Dikarya</taxon>
        <taxon>Ascomycota</taxon>
        <taxon>Pezizomycotina</taxon>
        <taxon>Sordariomycetes</taxon>
        <taxon>Sordariomycetidae</taxon>
        <taxon>Sordariales</taxon>
        <taxon>Schizotheciaceae</taxon>
        <taxon>Schizothecium</taxon>
    </lineage>
</organism>
<proteinExistence type="inferred from homology"/>
<evidence type="ECO:0000259" key="9">
    <source>
        <dbReference type="Pfam" id="PF02826"/>
    </source>
</evidence>
<keyword evidence="4 8" id="KW-0479">Metal-binding</keyword>
<comment type="caution">
    <text evidence="10">The sequence shown here is derived from an EMBL/GenBank/DDBJ whole genome shotgun (WGS) entry which is preliminary data.</text>
</comment>
<dbReference type="SUPFAM" id="SSF52283">
    <property type="entry name" value="Formate/glycerate dehydrogenase catalytic domain-like"/>
    <property type="match status" value="1"/>
</dbReference>
<dbReference type="Gene3D" id="3.40.50.720">
    <property type="entry name" value="NAD(P)-binding Rossmann-like Domain"/>
    <property type="match status" value="2"/>
</dbReference>
<dbReference type="PROSITE" id="PS00086">
    <property type="entry name" value="CYTOCHROME_P450"/>
    <property type="match status" value="1"/>
</dbReference>
<feature type="binding site" description="axial binding residue" evidence="8">
    <location>
        <position position="444"/>
    </location>
    <ligand>
        <name>heme</name>
        <dbReference type="ChEBI" id="CHEBI:30413"/>
    </ligand>
    <ligandPart>
        <name>Fe</name>
        <dbReference type="ChEBI" id="CHEBI:18248"/>
    </ligandPart>
</feature>
<dbReference type="InterPro" id="IPR001128">
    <property type="entry name" value="Cyt_P450"/>
</dbReference>
<name>A0AA40EWN8_9PEZI</name>
<dbReference type="EMBL" id="JAUKUD010000004">
    <property type="protein sequence ID" value="KAK0746891.1"/>
    <property type="molecule type" value="Genomic_DNA"/>
</dbReference>
<evidence type="ECO:0000256" key="2">
    <source>
        <dbReference type="ARBA" id="ARBA00010617"/>
    </source>
</evidence>
<keyword evidence="6 8" id="KW-0408">Iron</keyword>
<evidence type="ECO:0000256" key="1">
    <source>
        <dbReference type="ARBA" id="ARBA00001971"/>
    </source>
</evidence>
<comment type="cofactor">
    <cofactor evidence="1 8">
        <name>heme</name>
        <dbReference type="ChEBI" id="CHEBI:30413"/>
    </cofactor>
</comment>
<keyword evidence="7" id="KW-0503">Monooxygenase</keyword>
<accession>A0AA40EWN8</accession>
<evidence type="ECO:0000256" key="3">
    <source>
        <dbReference type="ARBA" id="ARBA00022617"/>
    </source>
</evidence>
<dbReference type="CDD" id="cd11063">
    <property type="entry name" value="CYP52"/>
    <property type="match status" value="1"/>
</dbReference>
<dbReference type="InterPro" id="IPR017972">
    <property type="entry name" value="Cyt_P450_CS"/>
</dbReference>
<keyword evidence="3 8" id="KW-0349">Heme</keyword>
<dbReference type="InterPro" id="IPR047146">
    <property type="entry name" value="Cyt_P450_E_CYP52_fungi"/>
</dbReference>
<dbReference type="GO" id="GO:0020037">
    <property type="term" value="F:heme binding"/>
    <property type="evidence" value="ECO:0007669"/>
    <property type="project" value="InterPro"/>
</dbReference>
<dbReference type="InterPro" id="IPR029752">
    <property type="entry name" value="D-isomer_DH_CS1"/>
</dbReference>
<dbReference type="Pfam" id="PF00067">
    <property type="entry name" value="p450"/>
    <property type="match status" value="1"/>
</dbReference>
<dbReference type="SUPFAM" id="SSF51735">
    <property type="entry name" value="NAD(P)-binding Rossmann-fold domains"/>
    <property type="match status" value="1"/>
</dbReference>
<dbReference type="PRINTS" id="PR00465">
    <property type="entry name" value="EP450IV"/>
</dbReference>
<evidence type="ECO:0000256" key="4">
    <source>
        <dbReference type="ARBA" id="ARBA00022723"/>
    </source>
</evidence>
<dbReference type="Gene3D" id="1.10.630.10">
    <property type="entry name" value="Cytochrome P450"/>
    <property type="match status" value="1"/>
</dbReference>
<evidence type="ECO:0000256" key="8">
    <source>
        <dbReference type="PIRSR" id="PIRSR602403-1"/>
    </source>
</evidence>
<dbReference type="PRINTS" id="PR00385">
    <property type="entry name" value="P450"/>
</dbReference>
<reference evidence="10" key="1">
    <citation type="submission" date="2023-06" db="EMBL/GenBank/DDBJ databases">
        <title>Genome-scale phylogeny and comparative genomics of the fungal order Sordariales.</title>
        <authorList>
            <consortium name="Lawrence Berkeley National Laboratory"/>
            <person name="Hensen N."/>
            <person name="Bonometti L."/>
            <person name="Westerberg I."/>
            <person name="Brannstrom I.O."/>
            <person name="Guillou S."/>
            <person name="Cros-Aarteil S."/>
            <person name="Calhoun S."/>
            <person name="Haridas S."/>
            <person name="Kuo A."/>
            <person name="Mondo S."/>
            <person name="Pangilinan J."/>
            <person name="Riley R."/>
            <person name="LaButti K."/>
            <person name="Andreopoulos B."/>
            <person name="Lipzen A."/>
            <person name="Chen C."/>
            <person name="Yanf M."/>
            <person name="Daum C."/>
            <person name="Ng V."/>
            <person name="Clum A."/>
            <person name="Steindorff A."/>
            <person name="Ohm R."/>
            <person name="Martin F."/>
            <person name="Silar P."/>
            <person name="Natvig D."/>
            <person name="Lalanne C."/>
            <person name="Gautier V."/>
            <person name="Ament-velasquez S.L."/>
            <person name="Kruys A."/>
            <person name="Hutchinson M.I."/>
            <person name="Powell A.J."/>
            <person name="Barry K."/>
            <person name="Miller A.N."/>
            <person name="Grigoriev I.V."/>
            <person name="Debuchy R."/>
            <person name="Gladieux P."/>
            <person name="Thoren M.H."/>
            <person name="Johannesson H."/>
        </authorList>
    </citation>
    <scope>NUCLEOTIDE SEQUENCE</scope>
    <source>
        <strain evidence="10">SMH3187-1</strain>
    </source>
</reference>